<evidence type="ECO:0000259" key="13">
    <source>
        <dbReference type="PROSITE" id="PS50089"/>
    </source>
</evidence>
<sequence>MGAQVSYSGEPHCWIGYGNSGTPRGTPELTQLPARGASTVRTLRTTLGFNLETPPTPRPEGARRGTVLRCGLRREEIIDLMHRDLRPDDYEVLSRLDEQLPKRSTLPKKSLESLSLLKSSASTPSTCGVCLADVDCLTECVQLPCVHTFHHECISRWLTECKNACPLCSTPFEPL</sequence>
<dbReference type="AlphaFoldDB" id="A0A7S1ACF9"/>
<keyword evidence="11" id="KW-0472">Membrane</keyword>
<dbReference type="PANTHER" id="PTHR45977:SF28">
    <property type="entry name" value="OS02G0674700 PROTEIN"/>
    <property type="match status" value="1"/>
</dbReference>
<evidence type="ECO:0000256" key="6">
    <source>
        <dbReference type="ARBA" id="ARBA00022723"/>
    </source>
</evidence>
<dbReference type="EMBL" id="HBFQ01034254">
    <property type="protein sequence ID" value="CAD8849798.1"/>
    <property type="molecule type" value="Transcribed_RNA"/>
</dbReference>
<dbReference type="InterPro" id="IPR001841">
    <property type="entry name" value="Znf_RING"/>
</dbReference>
<organism evidence="14">
    <name type="scientific">Noctiluca scintillans</name>
    <name type="common">Sea sparkle</name>
    <name type="synonym">Red tide dinoflagellate</name>
    <dbReference type="NCBI Taxonomy" id="2966"/>
    <lineage>
        <taxon>Eukaryota</taxon>
        <taxon>Sar</taxon>
        <taxon>Alveolata</taxon>
        <taxon>Dinophyceae</taxon>
        <taxon>Noctilucales</taxon>
        <taxon>Noctilucaceae</taxon>
        <taxon>Noctiluca</taxon>
    </lineage>
</organism>
<evidence type="ECO:0000256" key="9">
    <source>
        <dbReference type="ARBA" id="ARBA00022833"/>
    </source>
</evidence>
<keyword evidence="9" id="KW-0862">Zinc</keyword>
<feature type="domain" description="RING-type" evidence="13">
    <location>
        <begin position="127"/>
        <end position="169"/>
    </location>
</feature>
<comment type="subcellular location">
    <subcellularLocation>
        <location evidence="2">Membrane</location>
        <topology evidence="2">Multi-pass membrane protein</topology>
    </subcellularLocation>
</comment>
<dbReference type="SUPFAM" id="SSF57850">
    <property type="entry name" value="RING/U-box"/>
    <property type="match status" value="1"/>
</dbReference>
<keyword evidence="5" id="KW-0812">Transmembrane</keyword>
<dbReference type="GO" id="GO:0016020">
    <property type="term" value="C:membrane"/>
    <property type="evidence" value="ECO:0007669"/>
    <property type="project" value="UniProtKB-SubCell"/>
</dbReference>
<evidence type="ECO:0000256" key="5">
    <source>
        <dbReference type="ARBA" id="ARBA00022692"/>
    </source>
</evidence>
<dbReference type="Pfam" id="PF13639">
    <property type="entry name" value="zf-RING_2"/>
    <property type="match status" value="1"/>
</dbReference>
<gene>
    <name evidence="14" type="ORF">NSCI0253_LOCUS24148</name>
</gene>
<dbReference type="InterPro" id="IPR013083">
    <property type="entry name" value="Znf_RING/FYVE/PHD"/>
</dbReference>
<comment type="catalytic activity">
    <reaction evidence="1">
        <text>S-ubiquitinyl-[E2 ubiquitin-conjugating enzyme]-L-cysteine + [acceptor protein]-L-lysine = [E2 ubiquitin-conjugating enzyme]-L-cysteine + N(6)-ubiquitinyl-[acceptor protein]-L-lysine.</text>
        <dbReference type="EC" id="2.3.2.27"/>
    </reaction>
</comment>
<evidence type="ECO:0000256" key="3">
    <source>
        <dbReference type="ARBA" id="ARBA00012483"/>
    </source>
</evidence>
<dbReference type="GO" id="GO:0008270">
    <property type="term" value="F:zinc ion binding"/>
    <property type="evidence" value="ECO:0007669"/>
    <property type="project" value="UniProtKB-KW"/>
</dbReference>
<keyword evidence="10" id="KW-1133">Transmembrane helix</keyword>
<dbReference type="PROSITE" id="PS50089">
    <property type="entry name" value="ZF_RING_2"/>
    <property type="match status" value="1"/>
</dbReference>
<evidence type="ECO:0000256" key="8">
    <source>
        <dbReference type="ARBA" id="ARBA00022786"/>
    </source>
</evidence>
<name>A0A7S1ACF9_NOCSC</name>
<evidence type="ECO:0000256" key="4">
    <source>
        <dbReference type="ARBA" id="ARBA00022679"/>
    </source>
</evidence>
<keyword evidence="6" id="KW-0479">Metal-binding</keyword>
<reference evidence="14" key="1">
    <citation type="submission" date="2021-01" db="EMBL/GenBank/DDBJ databases">
        <authorList>
            <person name="Corre E."/>
            <person name="Pelletier E."/>
            <person name="Niang G."/>
            <person name="Scheremetjew M."/>
            <person name="Finn R."/>
            <person name="Kale V."/>
            <person name="Holt S."/>
            <person name="Cochrane G."/>
            <person name="Meng A."/>
            <person name="Brown T."/>
            <person name="Cohen L."/>
        </authorList>
    </citation>
    <scope>NUCLEOTIDE SEQUENCE</scope>
</reference>
<dbReference type="GO" id="GO:0006511">
    <property type="term" value="P:ubiquitin-dependent protein catabolic process"/>
    <property type="evidence" value="ECO:0007669"/>
    <property type="project" value="TreeGrafter"/>
</dbReference>
<dbReference type="EC" id="2.3.2.27" evidence="3"/>
<dbReference type="GO" id="GO:0061630">
    <property type="term" value="F:ubiquitin protein ligase activity"/>
    <property type="evidence" value="ECO:0007669"/>
    <property type="project" value="UniProtKB-EC"/>
</dbReference>
<keyword evidence="4" id="KW-0808">Transferase</keyword>
<dbReference type="SMART" id="SM00184">
    <property type="entry name" value="RING"/>
    <property type="match status" value="1"/>
</dbReference>
<evidence type="ECO:0000256" key="10">
    <source>
        <dbReference type="ARBA" id="ARBA00022989"/>
    </source>
</evidence>
<evidence type="ECO:0000313" key="14">
    <source>
        <dbReference type="EMBL" id="CAD8849798.1"/>
    </source>
</evidence>
<evidence type="ECO:0000256" key="7">
    <source>
        <dbReference type="ARBA" id="ARBA00022771"/>
    </source>
</evidence>
<keyword evidence="7 12" id="KW-0863">Zinc-finger</keyword>
<keyword evidence="8" id="KW-0833">Ubl conjugation pathway</keyword>
<dbReference type="PANTHER" id="PTHR45977">
    <property type="entry name" value="TARGET OF ERK KINASE MPK-1"/>
    <property type="match status" value="1"/>
</dbReference>
<protein>
    <recommendedName>
        <fullName evidence="3">RING-type E3 ubiquitin transferase</fullName>
        <ecNumber evidence="3">2.3.2.27</ecNumber>
    </recommendedName>
</protein>
<accession>A0A7S1ACF9</accession>
<dbReference type="GO" id="GO:0016567">
    <property type="term" value="P:protein ubiquitination"/>
    <property type="evidence" value="ECO:0007669"/>
    <property type="project" value="TreeGrafter"/>
</dbReference>
<evidence type="ECO:0000256" key="11">
    <source>
        <dbReference type="ARBA" id="ARBA00023136"/>
    </source>
</evidence>
<evidence type="ECO:0000256" key="2">
    <source>
        <dbReference type="ARBA" id="ARBA00004141"/>
    </source>
</evidence>
<dbReference type="Gene3D" id="3.30.40.10">
    <property type="entry name" value="Zinc/RING finger domain, C3HC4 (zinc finger)"/>
    <property type="match status" value="1"/>
</dbReference>
<proteinExistence type="predicted"/>
<evidence type="ECO:0000256" key="1">
    <source>
        <dbReference type="ARBA" id="ARBA00000900"/>
    </source>
</evidence>
<evidence type="ECO:0000256" key="12">
    <source>
        <dbReference type="PROSITE-ProRule" id="PRU00175"/>
    </source>
</evidence>